<evidence type="ECO:0000313" key="2">
    <source>
        <dbReference type="EMBL" id="MPW15333.1"/>
    </source>
</evidence>
<dbReference type="Pfam" id="PF01909">
    <property type="entry name" value="NTP_transf_2"/>
    <property type="match status" value="1"/>
</dbReference>
<dbReference type="Proteomes" id="UP000430466">
    <property type="component" value="Unassembled WGS sequence"/>
</dbReference>
<dbReference type="AlphaFoldDB" id="A0A6A7K3Z2"/>
<feature type="domain" description="Polymerase nucleotidyl transferase" evidence="1">
    <location>
        <begin position="23"/>
        <end position="78"/>
    </location>
</feature>
<name>A0A6A7K3Z2_LACHE</name>
<proteinExistence type="predicted"/>
<dbReference type="CDD" id="cd05403">
    <property type="entry name" value="NT_KNTase_like"/>
    <property type="match status" value="1"/>
</dbReference>
<dbReference type="InterPro" id="IPR002934">
    <property type="entry name" value="Polymerase_NTP_transf_dom"/>
</dbReference>
<dbReference type="GO" id="GO:0016779">
    <property type="term" value="F:nucleotidyltransferase activity"/>
    <property type="evidence" value="ECO:0007669"/>
    <property type="project" value="InterPro"/>
</dbReference>
<comment type="caution">
    <text evidence="2">The sequence shown here is derived from an EMBL/GenBank/DDBJ whole genome shotgun (WGS) entry which is preliminary data.</text>
</comment>
<dbReference type="RefSeq" id="WP_152724726.1">
    <property type="nucleotide sequence ID" value="NZ_WHOE01000179.1"/>
</dbReference>
<dbReference type="SUPFAM" id="SSF81301">
    <property type="entry name" value="Nucleotidyltransferase"/>
    <property type="match status" value="1"/>
</dbReference>
<dbReference type="InterPro" id="IPR043519">
    <property type="entry name" value="NT_sf"/>
</dbReference>
<evidence type="ECO:0000313" key="3">
    <source>
        <dbReference type="Proteomes" id="UP000430466"/>
    </source>
</evidence>
<dbReference type="Gene3D" id="3.30.460.10">
    <property type="entry name" value="Beta Polymerase, domain 2"/>
    <property type="match status" value="1"/>
</dbReference>
<protein>
    <recommendedName>
        <fullName evidence="1">Polymerase nucleotidyl transferase domain-containing protein</fullName>
    </recommendedName>
</protein>
<accession>A0A6A7K3Z2</accession>
<evidence type="ECO:0000259" key="1">
    <source>
        <dbReference type="Pfam" id="PF01909"/>
    </source>
</evidence>
<reference evidence="2 3" key="1">
    <citation type="submission" date="2019-10" db="EMBL/GenBank/DDBJ databases">
        <title>Draft genome sequences of Lactobacillus strains.</title>
        <authorList>
            <person name="Cho G.-S."/>
            <person name="Fagbemigun O."/>
            <person name="Brinks E."/>
            <person name="Franz C.M.A.P."/>
        </authorList>
    </citation>
    <scope>NUCLEOTIDE SEQUENCE [LARGE SCALE GENOMIC DNA]</scope>
    <source>
        <strain evidence="2 3">313</strain>
    </source>
</reference>
<gene>
    <name evidence="2" type="ORF">GDZ32_11610</name>
</gene>
<sequence>MKDIDFDPITKEELVRKTLIYTKEKLKIINPIAIYLSGSRLRRWNTEKSDFDLFVIIKEDPERILYGKFASQEKRFSIDNINVDLNVKGFSPLYKMIISGDPNVIELFSEKPLWASEDLYQNEQSLKIIDWLNDPQGHNSVLQADFIGFIKAGGGMLKSARKKLQHHKTIRASKDIATAAL</sequence>
<organism evidence="2 3">
    <name type="scientific">Lactobacillus helveticus</name>
    <name type="common">Lactobacillus suntoryeus</name>
    <dbReference type="NCBI Taxonomy" id="1587"/>
    <lineage>
        <taxon>Bacteria</taxon>
        <taxon>Bacillati</taxon>
        <taxon>Bacillota</taxon>
        <taxon>Bacilli</taxon>
        <taxon>Lactobacillales</taxon>
        <taxon>Lactobacillaceae</taxon>
        <taxon>Lactobacillus</taxon>
    </lineage>
</organism>
<dbReference type="EMBL" id="WHOE01000179">
    <property type="protein sequence ID" value="MPW15333.1"/>
    <property type="molecule type" value="Genomic_DNA"/>
</dbReference>